<dbReference type="PROSITE" id="PS50887">
    <property type="entry name" value="GGDEF"/>
    <property type="match status" value="1"/>
</dbReference>
<evidence type="ECO:0000313" key="2">
    <source>
        <dbReference type="EMBL" id="SFV35915.1"/>
    </source>
</evidence>
<dbReference type="InterPro" id="IPR043128">
    <property type="entry name" value="Rev_trsase/Diguanyl_cyclase"/>
</dbReference>
<dbReference type="SMART" id="SM00267">
    <property type="entry name" value="GGDEF"/>
    <property type="match status" value="1"/>
</dbReference>
<proteinExistence type="predicted"/>
<dbReference type="RefSeq" id="WP_175528573.1">
    <property type="nucleotide sequence ID" value="NZ_FPCK01000002.1"/>
</dbReference>
<evidence type="ECO:0000313" key="3">
    <source>
        <dbReference type="Proteomes" id="UP000199074"/>
    </source>
</evidence>
<dbReference type="InterPro" id="IPR029787">
    <property type="entry name" value="Nucleotide_cyclase"/>
</dbReference>
<name>A0A1I7NMS2_9HYPH</name>
<dbReference type="Proteomes" id="UP000199074">
    <property type="component" value="Unassembled WGS sequence"/>
</dbReference>
<dbReference type="Pfam" id="PF00990">
    <property type="entry name" value="GGDEF"/>
    <property type="match status" value="1"/>
</dbReference>
<dbReference type="STRING" id="429728.SAMN05216456_2274"/>
<accession>A0A1I7NMS2</accession>
<gene>
    <name evidence="2" type="ORF">SAMN05216456_2274</name>
</gene>
<organism evidence="2 3">
    <name type="scientific">Devosia crocina</name>
    <dbReference type="NCBI Taxonomy" id="429728"/>
    <lineage>
        <taxon>Bacteria</taxon>
        <taxon>Pseudomonadati</taxon>
        <taxon>Pseudomonadota</taxon>
        <taxon>Alphaproteobacteria</taxon>
        <taxon>Hyphomicrobiales</taxon>
        <taxon>Devosiaceae</taxon>
        <taxon>Devosia</taxon>
    </lineage>
</organism>
<feature type="domain" description="GGDEF" evidence="1">
    <location>
        <begin position="64"/>
        <end position="199"/>
    </location>
</feature>
<protein>
    <submittedName>
        <fullName evidence="2">Diguanylate cyclase (GGDEF) domain-containing protein</fullName>
    </submittedName>
</protein>
<dbReference type="InterPro" id="IPR000160">
    <property type="entry name" value="GGDEF_dom"/>
</dbReference>
<dbReference type="EMBL" id="FPCK01000002">
    <property type="protein sequence ID" value="SFV35915.1"/>
    <property type="molecule type" value="Genomic_DNA"/>
</dbReference>
<dbReference type="SUPFAM" id="SSF55073">
    <property type="entry name" value="Nucleotide cyclase"/>
    <property type="match status" value="1"/>
</dbReference>
<dbReference type="NCBIfam" id="TIGR00254">
    <property type="entry name" value="GGDEF"/>
    <property type="match status" value="1"/>
</dbReference>
<reference evidence="2 3" key="1">
    <citation type="submission" date="2016-10" db="EMBL/GenBank/DDBJ databases">
        <authorList>
            <person name="de Groot N.N."/>
        </authorList>
    </citation>
    <scope>NUCLEOTIDE SEQUENCE [LARGE SCALE GENOMIC DNA]</scope>
    <source>
        <strain evidence="2 3">IPL20</strain>
    </source>
</reference>
<evidence type="ECO:0000259" key="1">
    <source>
        <dbReference type="PROSITE" id="PS50887"/>
    </source>
</evidence>
<dbReference type="Gene3D" id="3.30.70.270">
    <property type="match status" value="1"/>
</dbReference>
<keyword evidence="3" id="KW-1185">Reference proteome</keyword>
<dbReference type="AlphaFoldDB" id="A0A1I7NMS2"/>
<sequence>MSMIAIDSRDGFWNRVRALLGKSMAGRTESGAMLLKDGARRPSAVRPIEEELQVAWMLAAERGVSMCVILLEIDCFNDYLAAYGRDALEECLETLDQAIAPLLSRDTDRCLRTPQSGFVVILPDMPLALGRDLVSKINQAVRRAGLANKESHAGAVTLGAGMAVVNPQPPYSRDVLETARAALRRAQRRGLSRLDIADLRNVEDRKLVAA</sequence>